<dbReference type="EMBL" id="JAAGOA010000003">
    <property type="protein sequence ID" value="NED99525.1"/>
    <property type="molecule type" value="Genomic_DNA"/>
</dbReference>
<comment type="caution">
    <text evidence="3">The sequence shown here is derived from an EMBL/GenBank/DDBJ whole genome shotgun (WGS) entry which is preliminary data.</text>
</comment>
<keyword evidence="2" id="KW-1133">Transmembrane helix</keyword>
<dbReference type="AlphaFoldDB" id="A0A6L9S2U9"/>
<sequence>MTNNAEDPLHEQLDALRTDLTDVHMPGPHAARRRGARRTRNQVTGAVLAGVAAIAIGVIGTTQDGIFAAPEPVGPTQSPTPAPTDIPTVVPSPMPDEQQETGAELSEALMTADDISGDELTWTVSEEPNPAVECGPPINEAAVLDEAGIDFTADDGNGMMQHLIRTESETVAEELLDDIQDEMESCLPESPVEGEPWRYNVGGLENVGEEGWITSYSTDPADQDAPAPTVTLVRYADVVSVMVRTEPTRSNDGSLDLETPAQATARMCEVLFETTCVGQPEFDDGLGGDASTDDGDTGDGG</sequence>
<keyword evidence="2" id="KW-0472">Membrane</keyword>
<gene>
    <name evidence="3" type="ORF">G1H10_05030</name>
</gene>
<dbReference type="RefSeq" id="WP_163733618.1">
    <property type="nucleotide sequence ID" value="NZ_JAAGOA010000003.1"/>
</dbReference>
<proteinExistence type="predicted"/>
<reference evidence="3 4" key="1">
    <citation type="submission" date="2020-02" db="EMBL/GenBank/DDBJ databases">
        <authorList>
            <person name="Li X.-J."/>
            <person name="Han X.-M."/>
        </authorList>
    </citation>
    <scope>NUCLEOTIDE SEQUENCE [LARGE SCALE GENOMIC DNA]</scope>
    <source>
        <strain evidence="3 4">CCTCC AB 2017055</strain>
    </source>
</reference>
<protein>
    <submittedName>
        <fullName evidence="3">Uncharacterized protein</fullName>
    </submittedName>
</protein>
<evidence type="ECO:0000313" key="3">
    <source>
        <dbReference type="EMBL" id="NED99525.1"/>
    </source>
</evidence>
<name>A0A6L9S2U9_9ACTN</name>
<feature type="compositionally biased region" description="Basic residues" evidence="1">
    <location>
        <begin position="30"/>
        <end position="40"/>
    </location>
</feature>
<feature type="compositionally biased region" description="Acidic residues" evidence="1">
    <location>
        <begin position="281"/>
        <end position="301"/>
    </location>
</feature>
<dbReference type="Proteomes" id="UP000475214">
    <property type="component" value="Unassembled WGS sequence"/>
</dbReference>
<feature type="region of interest" description="Disordered" evidence="1">
    <location>
        <begin position="17"/>
        <end position="40"/>
    </location>
</feature>
<accession>A0A6L9S2U9</accession>
<keyword evidence="2" id="KW-0812">Transmembrane</keyword>
<keyword evidence="4" id="KW-1185">Reference proteome</keyword>
<evidence type="ECO:0000313" key="4">
    <source>
        <dbReference type="Proteomes" id="UP000475214"/>
    </source>
</evidence>
<feature type="region of interest" description="Disordered" evidence="1">
    <location>
        <begin position="279"/>
        <end position="301"/>
    </location>
</feature>
<evidence type="ECO:0000256" key="2">
    <source>
        <dbReference type="SAM" id="Phobius"/>
    </source>
</evidence>
<evidence type="ECO:0000256" key="1">
    <source>
        <dbReference type="SAM" id="MobiDB-lite"/>
    </source>
</evidence>
<organism evidence="3 4">
    <name type="scientific">Phytoactinopolyspora halotolerans</name>
    <dbReference type="NCBI Taxonomy" id="1981512"/>
    <lineage>
        <taxon>Bacteria</taxon>
        <taxon>Bacillati</taxon>
        <taxon>Actinomycetota</taxon>
        <taxon>Actinomycetes</taxon>
        <taxon>Jiangellales</taxon>
        <taxon>Jiangellaceae</taxon>
        <taxon>Phytoactinopolyspora</taxon>
    </lineage>
</organism>
<feature type="transmembrane region" description="Helical" evidence="2">
    <location>
        <begin position="43"/>
        <end position="62"/>
    </location>
</feature>